<evidence type="ECO:0000313" key="11">
    <source>
        <dbReference type="Proteomes" id="UP000230790"/>
    </source>
</evidence>
<feature type="transmembrane region" description="Helical" evidence="8">
    <location>
        <begin position="193"/>
        <end position="214"/>
    </location>
</feature>
<comment type="caution">
    <text evidence="10">The sequence shown here is derived from an EMBL/GenBank/DDBJ whole genome shotgun (WGS) entry which is preliminary data.</text>
</comment>
<dbReference type="Proteomes" id="UP000230790">
    <property type="component" value="Unassembled WGS sequence"/>
</dbReference>
<proteinExistence type="inferred from homology"/>
<evidence type="ECO:0000256" key="6">
    <source>
        <dbReference type="ARBA" id="ARBA00023136"/>
    </source>
</evidence>
<evidence type="ECO:0000259" key="9">
    <source>
        <dbReference type="Pfam" id="PF00909"/>
    </source>
</evidence>
<keyword evidence="7 8" id="KW-0924">Ammonia transport</keyword>
<dbReference type="GO" id="GO:0008519">
    <property type="term" value="F:ammonium channel activity"/>
    <property type="evidence" value="ECO:0007669"/>
    <property type="project" value="InterPro"/>
</dbReference>
<comment type="subcellular location">
    <subcellularLocation>
        <location evidence="8">Cell membrane</location>
        <topology evidence="8">Multi-pass membrane protein</topology>
    </subcellularLocation>
    <subcellularLocation>
        <location evidence="1">Membrane</location>
        <topology evidence="1">Multi-pass membrane protein</topology>
    </subcellularLocation>
</comment>
<feature type="transmembrane region" description="Helical" evidence="8">
    <location>
        <begin position="325"/>
        <end position="343"/>
    </location>
</feature>
<feature type="transmembrane region" description="Helical" evidence="8">
    <location>
        <begin position="235"/>
        <end position="252"/>
    </location>
</feature>
<feature type="domain" description="Ammonium transporter AmtB-like" evidence="9">
    <location>
        <begin position="36"/>
        <end position="442"/>
    </location>
</feature>
<dbReference type="InterPro" id="IPR018047">
    <property type="entry name" value="Ammonium_transpt_CS"/>
</dbReference>
<dbReference type="PANTHER" id="PTHR11730:SF89">
    <property type="entry name" value="AMMONIUM TRANSPORTER SLL0108-RELATED"/>
    <property type="match status" value="1"/>
</dbReference>
<evidence type="ECO:0000256" key="7">
    <source>
        <dbReference type="ARBA" id="ARBA00023177"/>
    </source>
</evidence>
<evidence type="ECO:0000256" key="1">
    <source>
        <dbReference type="ARBA" id="ARBA00004141"/>
    </source>
</evidence>
<dbReference type="AlphaFoldDB" id="A0A2M8QD05"/>
<organism evidence="10 11">
    <name type="scientific">Candidatus Thermofonsia Clade 3 bacterium</name>
    <dbReference type="NCBI Taxonomy" id="2364212"/>
    <lineage>
        <taxon>Bacteria</taxon>
        <taxon>Bacillati</taxon>
        <taxon>Chloroflexota</taxon>
        <taxon>Candidatus Thermofontia</taxon>
        <taxon>Candidatus Thermofonsia Clade 3</taxon>
    </lineage>
</organism>
<dbReference type="EMBL" id="PGTN01000039">
    <property type="protein sequence ID" value="PJF47670.1"/>
    <property type="molecule type" value="Genomic_DNA"/>
</dbReference>
<accession>A0A2M8QD05</accession>
<keyword evidence="4 8" id="KW-0812">Transmembrane</keyword>
<comment type="similarity">
    <text evidence="2 8">Belongs to the ammonia transporter channel (TC 1.A.11.2) family.</text>
</comment>
<evidence type="ECO:0000256" key="3">
    <source>
        <dbReference type="ARBA" id="ARBA00022448"/>
    </source>
</evidence>
<protein>
    <recommendedName>
        <fullName evidence="8">Ammonium transporter</fullName>
    </recommendedName>
</protein>
<sequence length="471" mass="48364">MIGPVAAALTFLIGSRLVWAQDANPTAEVLRGVDTMWVLVAAFLVFFMQAGFALVEAGLTRAKNASNIMMKNLMDFVMGSLAYWAIGYGLMFGAVSSGLFGTSNFLLGATGDDVGNVPMLAFWLFQLVFAGTAATIVSGAMAERTKFSAYLIYSIVISAIIYPIFGHWVWGTGWLWTLGDTTGLVPGGGFRDFAGSTVVHSVGGWAALMGTLALGPRLGRFNRDGSPNAIPGHSVTLFGLGVFILWLGWFGFNPGSQLAIAGSNADAVALVAANTNLAAAAGAAAAVIYGYITSKKANVGAAFNGVLAGLVAITAPCAFVTPLDAIVIGAVGGVLVMVFGRVLEMLKIDDPVGAIPVHLVCGAWGTLAIGLFASLGGVTGLFHGGGLGQLIIQLIGVIACGVWTAATTGVLFFAIKKTIGLRVSAEEEVQGLDAMEHGAIAYPQDVDFTPGAPSPATSIYRSGAAPATTGK</sequence>
<dbReference type="NCBIfam" id="TIGR00836">
    <property type="entry name" value="amt"/>
    <property type="match status" value="1"/>
</dbReference>
<dbReference type="GO" id="GO:0005886">
    <property type="term" value="C:plasma membrane"/>
    <property type="evidence" value="ECO:0007669"/>
    <property type="project" value="UniProtKB-SubCell"/>
</dbReference>
<feature type="transmembrane region" description="Helical" evidence="8">
    <location>
        <begin position="36"/>
        <end position="55"/>
    </location>
</feature>
<dbReference type="Pfam" id="PF00909">
    <property type="entry name" value="Ammonium_transp"/>
    <property type="match status" value="1"/>
</dbReference>
<keyword evidence="5 8" id="KW-1133">Transmembrane helix</keyword>
<dbReference type="InterPro" id="IPR029020">
    <property type="entry name" value="Ammonium/urea_transptr"/>
</dbReference>
<dbReference type="Gene3D" id="1.10.3430.10">
    <property type="entry name" value="Ammonium transporter AmtB like domains"/>
    <property type="match status" value="1"/>
</dbReference>
<feature type="transmembrane region" description="Helical" evidence="8">
    <location>
        <begin position="355"/>
        <end position="378"/>
    </location>
</feature>
<dbReference type="PROSITE" id="PS01219">
    <property type="entry name" value="AMMONIUM_TRANSP"/>
    <property type="match status" value="1"/>
</dbReference>
<feature type="transmembrane region" description="Helical" evidence="8">
    <location>
        <begin position="267"/>
        <end position="292"/>
    </location>
</feature>
<feature type="transmembrane region" description="Helical" evidence="8">
    <location>
        <begin position="76"/>
        <end position="100"/>
    </location>
</feature>
<dbReference type="FunFam" id="1.10.3430.10:FF:000008">
    <property type="entry name" value="Ammonium transporter"/>
    <property type="match status" value="1"/>
</dbReference>
<evidence type="ECO:0000256" key="2">
    <source>
        <dbReference type="ARBA" id="ARBA00005887"/>
    </source>
</evidence>
<feature type="transmembrane region" description="Helical" evidence="8">
    <location>
        <begin position="390"/>
        <end position="415"/>
    </location>
</feature>
<evidence type="ECO:0000256" key="5">
    <source>
        <dbReference type="ARBA" id="ARBA00022989"/>
    </source>
</evidence>
<name>A0A2M8QD05_9CHLR</name>
<dbReference type="SUPFAM" id="SSF111352">
    <property type="entry name" value="Ammonium transporter"/>
    <property type="match status" value="1"/>
</dbReference>
<dbReference type="InterPro" id="IPR001905">
    <property type="entry name" value="Ammonium_transpt"/>
</dbReference>
<evidence type="ECO:0000313" key="10">
    <source>
        <dbReference type="EMBL" id="PJF47670.1"/>
    </source>
</evidence>
<keyword evidence="3 8" id="KW-0813">Transport</keyword>
<evidence type="ECO:0000256" key="8">
    <source>
        <dbReference type="RuleBase" id="RU362002"/>
    </source>
</evidence>
<feature type="transmembrane region" description="Helical" evidence="8">
    <location>
        <begin position="299"/>
        <end position="319"/>
    </location>
</feature>
<feature type="transmembrane region" description="Helical" evidence="8">
    <location>
        <begin position="149"/>
        <end position="170"/>
    </location>
</feature>
<reference evidence="10 11" key="1">
    <citation type="submission" date="2017-11" db="EMBL/GenBank/DDBJ databases">
        <title>Evolution of Phototrophy in the Chloroflexi Phylum Driven by Horizontal Gene Transfer.</title>
        <authorList>
            <person name="Ward L.M."/>
            <person name="Hemp J."/>
            <person name="Shih P.M."/>
            <person name="Mcglynn S.E."/>
            <person name="Fischer W."/>
        </authorList>
    </citation>
    <scope>NUCLEOTIDE SEQUENCE [LARGE SCALE GENOMIC DNA]</scope>
    <source>
        <strain evidence="10">JP3_7</strain>
    </source>
</reference>
<keyword evidence="6 8" id="KW-0472">Membrane</keyword>
<dbReference type="InterPro" id="IPR024041">
    <property type="entry name" value="NH4_transpt_AmtB-like_dom"/>
</dbReference>
<gene>
    <name evidence="10" type="ORF">CUN48_07450</name>
</gene>
<dbReference type="PANTHER" id="PTHR11730">
    <property type="entry name" value="AMMONIUM TRANSPORTER"/>
    <property type="match status" value="1"/>
</dbReference>
<feature type="transmembrane region" description="Helical" evidence="8">
    <location>
        <begin position="120"/>
        <end position="142"/>
    </location>
</feature>
<evidence type="ECO:0000256" key="4">
    <source>
        <dbReference type="ARBA" id="ARBA00022692"/>
    </source>
</evidence>
<dbReference type="GO" id="GO:0097272">
    <property type="term" value="P:ammonium homeostasis"/>
    <property type="evidence" value="ECO:0007669"/>
    <property type="project" value="TreeGrafter"/>
</dbReference>